<sequence length="232" mass="24261">MHDDDPLAGIALLAGLGAKARRALARRCSWRRHSRGALVIARGEPGGEVLFLVEGRLQVIDPGMTGREVAYGEIGPGGHAGELAAIDGGPRSADVVTATDCRVAALPAAAFRALLLDEPRLAMALLEHVAGMVRDADRRISELSTMSAMARLCRELLRQAAPGAGGGPPAIQPLPTQEALARTTGTTRETVGRILAQLAHDGLVRREGRTLLLLDAPRLARLAGLGGEFLSG</sequence>
<dbReference type="Pfam" id="PF13545">
    <property type="entry name" value="HTH_Crp_2"/>
    <property type="match status" value="1"/>
</dbReference>
<dbReference type="InterPro" id="IPR036390">
    <property type="entry name" value="WH_DNA-bd_sf"/>
</dbReference>
<keyword evidence="2" id="KW-0238">DNA-binding</keyword>
<dbReference type="AlphaFoldDB" id="A0AAP3V0K6"/>
<evidence type="ECO:0000259" key="4">
    <source>
        <dbReference type="PROSITE" id="PS50042"/>
    </source>
</evidence>
<evidence type="ECO:0000313" key="7">
    <source>
        <dbReference type="Proteomes" id="UP001301140"/>
    </source>
</evidence>
<dbReference type="InterPro" id="IPR036388">
    <property type="entry name" value="WH-like_DNA-bd_sf"/>
</dbReference>
<feature type="domain" description="HTH crp-type" evidence="5">
    <location>
        <begin position="146"/>
        <end position="217"/>
    </location>
</feature>
<dbReference type="InterPro" id="IPR050397">
    <property type="entry name" value="Env_Response_Regulators"/>
</dbReference>
<evidence type="ECO:0000256" key="2">
    <source>
        <dbReference type="ARBA" id="ARBA00023125"/>
    </source>
</evidence>
<dbReference type="PROSITE" id="PS50042">
    <property type="entry name" value="CNMP_BINDING_3"/>
    <property type="match status" value="1"/>
</dbReference>
<protein>
    <submittedName>
        <fullName evidence="6">Crp/Fnr family transcriptional regulator</fullName>
    </submittedName>
</protein>
<dbReference type="InterPro" id="IPR012318">
    <property type="entry name" value="HTH_CRP"/>
</dbReference>
<comment type="caution">
    <text evidence="6">The sequence shown here is derived from an EMBL/GenBank/DDBJ whole genome shotgun (WGS) entry which is preliminary data.</text>
</comment>
<evidence type="ECO:0000259" key="5">
    <source>
        <dbReference type="PROSITE" id="PS51063"/>
    </source>
</evidence>
<dbReference type="InterPro" id="IPR018490">
    <property type="entry name" value="cNMP-bd_dom_sf"/>
</dbReference>
<keyword evidence="7" id="KW-1185">Reference proteome</keyword>
<dbReference type="Gene3D" id="2.60.120.10">
    <property type="entry name" value="Jelly Rolls"/>
    <property type="match status" value="1"/>
</dbReference>
<dbReference type="SMART" id="SM00419">
    <property type="entry name" value="HTH_CRP"/>
    <property type="match status" value="1"/>
</dbReference>
<evidence type="ECO:0000256" key="1">
    <source>
        <dbReference type="ARBA" id="ARBA00023015"/>
    </source>
</evidence>
<dbReference type="Pfam" id="PF00027">
    <property type="entry name" value="cNMP_binding"/>
    <property type="match status" value="1"/>
</dbReference>
<proteinExistence type="predicted"/>
<dbReference type="CDD" id="cd00038">
    <property type="entry name" value="CAP_ED"/>
    <property type="match status" value="1"/>
</dbReference>
<accession>A0AAP3V0K6</accession>
<dbReference type="GO" id="GO:0005829">
    <property type="term" value="C:cytosol"/>
    <property type="evidence" value="ECO:0007669"/>
    <property type="project" value="TreeGrafter"/>
</dbReference>
<keyword evidence="1" id="KW-0805">Transcription regulation</keyword>
<dbReference type="InterPro" id="IPR000595">
    <property type="entry name" value="cNMP-bd_dom"/>
</dbReference>
<dbReference type="SMART" id="SM00100">
    <property type="entry name" value="cNMP"/>
    <property type="match status" value="1"/>
</dbReference>
<dbReference type="Proteomes" id="UP001301140">
    <property type="component" value="Unassembled WGS sequence"/>
</dbReference>
<reference evidence="6 7" key="1">
    <citation type="submission" date="2023-03" db="EMBL/GenBank/DDBJ databases">
        <title>YIM 152171 draft genome.</title>
        <authorList>
            <person name="Yang Z."/>
        </authorList>
    </citation>
    <scope>NUCLEOTIDE SEQUENCE [LARGE SCALE GENOMIC DNA]</scope>
    <source>
        <strain evidence="6 7">YIM 152171</strain>
    </source>
</reference>
<gene>
    <name evidence="6" type="ORF">PZ740_07405</name>
</gene>
<organism evidence="6 7">
    <name type="scientific">Marinimicrococcus flavescens</name>
    <dbReference type="NCBI Taxonomy" id="3031815"/>
    <lineage>
        <taxon>Bacteria</taxon>
        <taxon>Pseudomonadati</taxon>
        <taxon>Pseudomonadota</taxon>
        <taxon>Alphaproteobacteria</taxon>
        <taxon>Geminicoccales</taxon>
        <taxon>Geminicoccaceae</taxon>
        <taxon>Marinimicrococcus</taxon>
    </lineage>
</organism>
<evidence type="ECO:0000313" key="6">
    <source>
        <dbReference type="EMBL" id="MDF1586209.1"/>
    </source>
</evidence>
<dbReference type="GO" id="GO:0003700">
    <property type="term" value="F:DNA-binding transcription factor activity"/>
    <property type="evidence" value="ECO:0007669"/>
    <property type="project" value="TreeGrafter"/>
</dbReference>
<keyword evidence="3" id="KW-0804">Transcription</keyword>
<name>A0AAP3V0K6_9PROT</name>
<feature type="domain" description="Cyclic nucleotide-binding" evidence="4">
    <location>
        <begin position="12"/>
        <end position="115"/>
    </location>
</feature>
<dbReference type="InterPro" id="IPR014710">
    <property type="entry name" value="RmlC-like_jellyroll"/>
</dbReference>
<dbReference type="SUPFAM" id="SSF51206">
    <property type="entry name" value="cAMP-binding domain-like"/>
    <property type="match status" value="1"/>
</dbReference>
<dbReference type="PANTHER" id="PTHR24567">
    <property type="entry name" value="CRP FAMILY TRANSCRIPTIONAL REGULATORY PROTEIN"/>
    <property type="match status" value="1"/>
</dbReference>
<dbReference type="GO" id="GO:0003677">
    <property type="term" value="F:DNA binding"/>
    <property type="evidence" value="ECO:0007669"/>
    <property type="project" value="UniProtKB-KW"/>
</dbReference>
<dbReference type="RefSeq" id="WP_327788624.1">
    <property type="nucleotide sequence ID" value="NZ_JARGEQ010000073.1"/>
</dbReference>
<dbReference type="PROSITE" id="PS00888">
    <property type="entry name" value="CNMP_BINDING_1"/>
    <property type="match status" value="1"/>
</dbReference>
<dbReference type="PROSITE" id="PS51063">
    <property type="entry name" value="HTH_CRP_2"/>
    <property type="match status" value="1"/>
</dbReference>
<dbReference type="Gene3D" id="1.10.10.10">
    <property type="entry name" value="Winged helix-like DNA-binding domain superfamily/Winged helix DNA-binding domain"/>
    <property type="match status" value="1"/>
</dbReference>
<evidence type="ECO:0000256" key="3">
    <source>
        <dbReference type="ARBA" id="ARBA00023163"/>
    </source>
</evidence>
<dbReference type="SUPFAM" id="SSF46785">
    <property type="entry name" value="Winged helix' DNA-binding domain"/>
    <property type="match status" value="1"/>
</dbReference>
<dbReference type="InterPro" id="IPR018488">
    <property type="entry name" value="cNMP-bd_CS"/>
</dbReference>
<dbReference type="PANTHER" id="PTHR24567:SF74">
    <property type="entry name" value="HTH-TYPE TRANSCRIPTIONAL REGULATOR ARCR"/>
    <property type="match status" value="1"/>
</dbReference>
<dbReference type="EMBL" id="JARGEQ010000073">
    <property type="protein sequence ID" value="MDF1586209.1"/>
    <property type="molecule type" value="Genomic_DNA"/>
</dbReference>